<feature type="non-terminal residue" evidence="2">
    <location>
        <position position="82"/>
    </location>
</feature>
<evidence type="ECO:0000256" key="1">
    <source>
        <dbReference type="SAM" id="MobiDB-lite"/>
    </source>
</evidence>
<dbReference type="EMBL" id="HACG01007356">
    <property type="protein sequence ID" value="CEK54221.1"/>
    <property type="molecule type" value="Transcribed_RNA"/>
</dbReference>
<accession>A0A0B6YEK6</accession>
<evidence type="ECO:0000313" key="2">
    <source>
        <dbReference type="EMBL" id="CEK54221.1"/>
    </source>
</evidence>
<reference evidence="2" key="1">
    <citation type="submission" date="2014-12" db="EMBL/GenBank/DDBJ databases">
        <title>Insight into the proteome of Arion vulgaris.</title>
        <authorList>
            <person name="Aradska J."/>
            <person name="Bulat T."/>
            <person name="Smidak R."/>
            <person name="Sarate P."/>
            <person name="Gangsoo J."/>
            <person name="Sialana F."/>
            <person name="Bilban M."/>
            <person name="Lubec G."/>
        </authorList>
    </citation>
    <scope>NUCLEOTIDE SEQUENCE</scope>
    <source>
        <tissue evidence="2">Skin</tissue>
    </source>
</reference>
<organism evidence="2">
    <name type="scientific">Arion vulgaris</name>
    <dbReference type="NCBI Taxonomy" id="1028688"/>
    <lineage>
        <taxon>Eukaryota</taxon>
        <taxon>Metazoa</taxon>
        <taxon>Spiralia</taxon>
        <taxon>Lophotrochozoa</taxon>
        <taxon>Mollusca</taxon>
        <taxon>Gastropoda</taxon>
        <taxon>Heterobranchia</taxon>
        <taxon>Euthyneura</taxon>
        <taxon>Panpulmonata</taxon>
        <taxon>Eupulmonata</taxon>
        <taxon>Stylommatophora</taxon>
        <taxon>Helicina</taxon>
        <taxon>Arionoidea</taxon>
        <taxon>Arionidae</taxon>
        <taxon>Arion</taxon>
    </lineage>
</organism>
<feature type="non-terminal residue" evidence="2">
    <location>
        <position position="1"/>
    </location>
</feature>
<feature type="compositionally biased region" description="Polar residues" evidence="1">
    <location>
        <begin position="22"/>
        <end position="35"/>
    </location>
</feature>
<feature type="compositionally biased region" description="Polar residues" evidence="1">
    <location>
        <begin position="1"/>
        <end position="11"/>
    </location>
</feature>
<feature type="region of interest" description="Disordered" evidence="1">
    <location>
        <begin position="1"/>
        <end position="68"/>
    </location>
</feature>
<sequence>PMGPQSISGPSSLPPFGMPYNSPYSHNPQMNQSFPQVLGPSLQVTPGQPGPLPPWGMMDDDAGDSNKRTILKWEQEEEMGDQ</sequence>
<proteinExistence type="predicted"/>
<name>A0A0B6YEK6_9EUPU</name>
<dbReference type="AlphaFoldDB" id="A0A0B6YEK6"/>
<protein>
    <submittedName>
        <fullName evidence="2">Uncharacterized protein</fullName>
    </submittedName>
</protein>
<gene>
    <name evidence="2" type="primary">ORF22248</name>
</gene>